<gene>
    <name evidence="2" type="ORF">ACFOJE_14495</name>
</gene>
<dbReference type="RefSeq" id="WP_377815147.1">
    <property type="nucleotide sequence ID" value="NZ_JBHRSJ010000030.1"/>
</dbReference>
<keyword evidence="1" id="KW-0472">Membrane</keyword>
<feature type="transmembrane region" description="Helical" evidence="1">
    <location>
        <begin position="118"/>
        <end position="135"/>
    </location>
</feature>
<sequence>MSKSAIYKRQISRAGAISWQLAQTFWVGGLWLLRFVMLPALEKIGLAPLLVEDVADGLSPLMVGFALFCAGLQALVLAQAEGLGSLWRDLRGQLLLTVLTMGFLFLVVRAWLPDAQRWLTFNYLVLAFCGVLLVLQPGPDESRRP</sequence>
<keyword evidence="3" id="KW-1185">Reference proteome</keyword>
<dbReference type="EMBL" id="JBHRSJ010000030">
    <property type="protein sequence ID" value="MFC2973412.1"/>
    <property type="molecule type" value="Genomic_DNA"/>
</dbReference>
<evidence type="ECO:0000256" key="1">
    <source>
        <dbReference type="SAM" id="Phobius"/>
    </source>
</evidence>
<feature type="transmembrane region" description="Helical" evidence="1">
    <location>
        <begin position="61"/>
        <end position="80"/>
    </location>
</feature>
<accession>A0ABV7AVH9</accession>
<protein>
    <submittedName>
        <fullName evidence="2">DUF4149 domain-containing protein</fullName>
    </submittedName>
</protein>
<evidence type="ECO:0000313" key="3">
    <source>
        <dbReference type="Proteomes" id="UP001595457"/>
    </source>
</evidence>
<dbReference type="Proteomes" id="UP001595457">
    <property type="component" value="Unassembled WGS sequence"/>
</dbReference>
<feature type="transmembrane region" description="Helical" evidence="1">
    <location>
        <begin position="92"/>
        <end position="112"/>
    </location>
</feature>
<keyword evidence="1" id="KW-1133">Transmembrane helix</keyword>
<organism evidence="2 3">
    <name type="scientific">Azotobacter bryophylli</name>
    <dbReference type="NCBI Taxonomy" id="1986537"/>
    <lineage>
        <taxon>Bacteria</taxon>
        <taxon>Pseudomonadati</taxon>
        <taxon>Pseudomonadota</taxon>
        <taxon>Gammaproteobacteria</taxon>
        <taxon>Pseudomonadales</taxon>
        <taxon>Pseudomonadaceae</taxon>
        <taxon>Azotobacter</taxon>
    </lineage>
</organism>
<keyword evidence="1" id="KW-0812">Transmembrane</keyword>
<comment type="caution">
    <text evidence="2">The sequence shown here is derived from an EMBL/GenBank/DDBJ whole genome shotgun (WGS) entry which is preliminary data.</text>
</comment>
<feature type="transmembrane region" description="Helical" evidence="1">
    <location>
        <begin position="21"/>
        <end position="41"/>
    </location>
</feature>
<evidence type="ECO:0000313" key="2">
    <source>
        <dbReference type="EMBL" id="MFC2973412.1"/>
    </source>
</evidence>
<name>A0ABV7AVH9_9GAMM</name>
<reference evidence="3" key="1">
    <citation type="journal article" date="2019" name="Int. J. Syst. Evol. Microbiol.">
        <title>The Global Catalogue of Microorganisms (GCM) 10K type strain sequencing project: providing services to taxonomists for standard genome sequencing and annotation.</title>
        <authorList>
            <consortium name="The Broad Institute Genomics Platform"/>
            <consortium name="The Broad Institute Genome Sequencing Center for Infectious Disease"/>
            <person name="Wu L."/>
            <person name="Ma J."/>
        </authorList>
    </citation>
    <scope>NUCLEOTIDE SEQUENCE [LARGE SCALE GENOMIC DNA]</scope>
    <source>
        <strain evidence="3">KCTC 62195</strain>
    </source>
</reference>
<proteinExistence type="predicted"/>